<dbReference type="RefSeq" id="XP_056498300.1">
    <property type="nucleotide sequence ID" value="XM_056646749.1"/>
</dbReference>
<dbReference type="InterPro" id="IPR004274">
    <property type="entry name" value="FCP1_dom"/>
</dbReference>
<evidence type="ECO:0000259" key="2">
    <source>
        <dbReference type="PROSITE" id="PS50969"/>
    </source>
</evidence>
<dbReference type="Gene3D" id="3.40.50.1000">
    <property type="entry name" value="HAD superfamily/HAD-like"/>
    <property type="match status" value="1"/>
</dbReference>
<dbReference type="InterPro" id="IPR036412">
    <property type="entry name" value="HAD-like_sf"/>
</dbReference>
<dbReference type="PANTHER" id="PTHR12210">
    <property type="entry name" value="DULLARD PROTEIN PHOSPHATASE"/>
    <property type="match status" value="1"/>
</dbReference>
<dbReference type="InterPro" id="IPR011948">
    <property type="entry name" value="Dullard_phosphatase"/>
</dbReference>
<dbReference type="CDD" id="cd07521">
    <property type="entry name" value="HAD_FCP1-like"/>
    <property type="match status" value="1"/>
</dbReference>
<comment type="caution">
    <text evidence="3">The sequence shown here is derived from an EMBL/GenBank/DDBJ whole genome shotgun (WGS) entry which is preliminary data.</text>
</comment>
<feature type="compositionally biased region" description="Basic and acidic residues" evidence="1">
    <location>
        <begin position="271"/>
        <end position="283"/>
    </location>
</feature>
<dbReference type="FunFam" id="3.40.50.1000:FF:000043">
    <property type="entry name" value="General stress response phosphoprotein phosphatase Psr1/2"/>
    <property type="match status" value="1"/>
</dbReference>
<dbReference type="InterPro" id="IPR023214">
    <property type="entry name" value="HAD_sf"/>
</dbReference>
<reference evidence="3" key="2">
    <citation type="journal article" date="2023" name="IMA Fungus">
        <title>Comparative genomic study of the Penicillium genus elucidates a diverse pangenome and 15 lateral gene transfer events.</title>
        <authorList>
            <person name="Petersen C."/>
            <person name="Sorensen T."/>
            <person name="Nielsen M.R."/>
            <person name="Sondergaard T.E."/>
            <person name="Sorensen J.L."/>
            <person name="Fitzpatrick D.A."/>
            <person name="Frisvad J.C."/>
            <person name="Nielsen K.L."/>
        </authorList>
    </citation>
    <scope>NUCLEOTIDE SEQUENCE</scope>
    <source>
        <strain evidence="3">IBT 23319</strain>
    </source>
</reference>
<feature type="compositionally biased region" description="Low complexity" evidence="1">
    <location>
        <begin position="74"/>
        <end position="94"/>
    </location>
</feature>
<dbReference type="SUPFAM" id="SSF56784">
    <property type="entry name" value="HAD-like"/>
    <property type="match status" value="1"/>
</dbReference>
<protein>
    <recommendedName>
        <fullName evidence="2">FCP1 homology domain-containing protein</fullName>
    </recommendedName>
</protein>
<gene>
    <name evidence="3" type="ORF">N7469_007831</name>
</gene>
<evidence type="ECO:0000256" key="1">
    <source>
        <dbReference type="SAM" id="MobiDB-lite"/>
    </source>
</evidence>
<feature type="compositionally biased region" description="Polar residues" evidence="1">
    <location>
        <begin position="288"/>
        <end position="299"/>
    </location>
</feature>
<dbReference type="Pfam" id="PF03031">
    <property type="entry name" value="NIF"/>
    <property type="match status" value="1"/>
</dbReference>
<feature type="domain" description="FCP1 homology" evidence="2">
    <location>
        <begin position="402"/>
        <end position="560"/>
    </location>
</feature>
<evidence type="ECO:0000313" key="4">
    <source>
        <dbReference type="Proteomes" id="UP001147733"/>
    </source>
</evidence>
<keyword evidence="4" id="KW-1185">Reference proteome</keyword>
<dbReference type="PROSITE" id="PS50969">
    <property type="entry name" value="FCP1"/>
    <property type="match status" value="1"/>
</dbReference>
<dbReference type="NCBIfam" id="TIGR02251">
    <property type="entry name" value="HIF-SF_euk"/>
    <property type="match status" value="1"/>
</dbReference>
<evidence type="ECO:0000313" key="3">
    <source>
        <dbReference type="EMBL" id="KAJ5224328.1"/>
    </source>
</evidence>
<organism evidence="3 4">
    <name type="scientific">Penicillium citrinum</name>
    <dbReference type="NCBI Taxonomy" id="5077"/>
    <lineage>
        <taxon>Eukaryota</taxon>
        <taxon>Fungi</taxon>
        <taxon>Dikarya</taxon>
        <taxon>Ascomycota</taxon>
        <taxon>Pezizomycotina</taxon>
        <taxon>Eurotiomycetes</taxon>
        <taxon>Eurotiomycetidae</taxon>
        <taxon>Eurotiales</taxon>
        <taxon>Aspergillaceae</taxon>
        <taxon>Penicillium</taxon>
    </lineage>
</organism>
<dbReference type="GO" id="GO:0016791">
    <property type="term" value="F:phosphatase activity"/>
    <property type="evidence" value="ECO:0007669"/>
    <property type="project" value="InterPro"/>
</dbReference>
<feature type="compositionally biased region" description="Basic residues" evidence="1">
    <location>
        <begin position="148"/>
        <end position="162"/>
    </location>
</feature>
<feature type="compositionally biased region" description="Pro residues" evidence="1">
    <location>
        <begin position="372"/>
        <end position="383"/>
    </location>
</feature>
<dbReference type="EMBL" id="JAPQKT010000007">
    <property type="protein sequence ID" value="KAJ5224328.1"/>
    <property type="molecule type" value="Genomic_DNA"/>
</dbReference>
<accession>A0A9W9TIV9</accession>
<feature type="compositionally biased region" description="Basic and acidic residues" evidence="1">
    <location>
        <begin position="118"/>
        <end position="139"/>
    </location>
</feature>
<dbReference type="GO" id="GO:0045944">
    <property type="term" value="P:positive regulation of transcription by RNA polymerase II"/>
    <property type="evidence" value="ECO:0007669"/>
    <property type="project" value="UniProtKB-ARBA"/>
</dbReference>
<dbReference type="Proteomes" id="UP001147733">
    <property type="component" value="Unassembled WGS sequence"/>
</dbReference>
<dbReference type="SMART" id="SM00577">
    <property type="entry name" value="CPDc"/>
    <property type="match status" value="1"/>
</dbReference>
<dbReference type="AlphaFoldDB" id="A0A9W9TIV9"/>
<dbReference type="OrthoDB" id="277011at2759"/>
<feature type="compositionally biased region" description="Basic and acidic residues" evidence="1">
    <location>
        <begin position="249"/>
        <end position="262"/>
    </location>
</feature>
<dbReference type="GO" id="GO:0009651">
    <property type="term" value="P:response to salt stress"/>
    <property type="evidence" value="ECO:0007669"/>
    <property type="project" value="UniProtKB-ARBA"/>
</dbReference>
<reference evidence="3" key="1">
    <citation type="submission" date="2022-11" db="EMBL/GenBank/DDBJ databases">
        <authorList>
            <person name="Petersen C."/>
        </authorList>
    </citation>
    <scope>NUCLEOTIDE SEQUENCE</scope>
    <source>
        <strain evidence="3">IBT 23319</strain>
    </source>
</reference>
<dbReference type="GeneID" id="81385916"/>
<feature type="region of interest" description="Disordered" evidence="1">
    <location>
        <begin position="1"/>
        <end position="33"/>
    </location>
</feature>
<feature type="region of interest" description="Disordered" evidence="1">
    <location>
        <begin position="52"/>
        <end position="383"/>
    </location>
</feature>
<dbReference type="GO" id="GO:1904262">
    <property type="term" value="P:negative regulation of TORC1 signaling"/>
    <property type="evidence" value="ECO:0007669"/>
    <property type="project" value="UniProtKB-ARBA"/>
</dbReference>
<dbReference type="GO" id="GO:0034198">
    <property type="term" value="P:cellular response to amino acid starvation"/>
    <property type="evidence" value="ECO:0007669"/>
    <property type="project" value="UniProtKB-ARBA"/>
</dbReference>
<dbReference type="InterPro" id="IPR050365">
    <property type="entry name" value="TIM50"/>
</dbReference>
<proteinExistence type="predicted"/>
<sequence>MSGESEGRDASPSAPESAGKAPMNTTTLENSEDKGGFYSALYTISHDLSRSLCAIPPKTSPDQIATDAGESQESKPSALSQPLSSSAAQIPASSNKAEPADPPKKHHLLIPMSSRRSSKTEKQSTSDRADEAAHDEPSRRSSKVSILKGRRDRSRASSRRSRQTQDVANAEKSNETTTPTIPDMNGPPKPQQKRISKLRSLLCCASSSNVDGDESALPSKKTTTLPAASNRVPTPDKAEAQTGDSSTVESRDLPYIKDEKTHPIVSADQSQPKEEDHVARSDVDVQGEGTSATAGQSETAPKAAPTDLEEQENIASTSNGVIPEEKTNGVEPQSEPAAGVEPFPLDESTDKKVSSAEDEDVHEEDAQSVTVLPPPPPLPVPEPPIAPDAGEQQWLLPPAVPHLKNRKCLVLDLDETLVHSSFKVLERADFTIPVEIEGQYHNIYVIKRPGVDQFMKRVGELYEVVVFTASVSKYGDPLLDQLDIHNVVHHRLFRESCYNHQGNYVKDLSQVGRDLRETIIIDNSPTSYIFHPQHAIPISSWFSDAHDNELLDLIPVLEDLAGQQVQDVSMVLDITL</sequence>
<name>A0A9W9TIV9_PENCI</name>